<dbReference type="InterPro" id="IPR013249">
    <property type="entry name" value="RNA_pol_sigma70_r4_t2"/>
</dbReference>
<dbReference type="SUPFAM" id="SSF88946">
    <property type="entry name" value="Sigma2 domain of RNA polymerase sigma factors"/>
    <property type="match status" value="1"/>
</dbReference>
<evidence type="ECO:0000256" key="4">
    <source>
        <dbReference type="ARBA" id="ARBA00023125"/>
    </source>
</evidence>
<comment type="similarity">
    <text evidence="1">Belongs to the sigma-70 factor family. ECF subfamily.</text>
</comment>
<sequence length="171" mass="19439">MRKSDREEFDAFVLGAWPRLFRTAYALSGNRHDAEDMLQNAFARAYANWRRVRRADSPEAYVHRIVANETVTAWRRRWRQVERSTEAPPDTASPGHAEAVSERTAIWEAIRALPPRQRAVVVLRYYEDLSEKDIAAVLGIAPGTVKSQASHAMKTLRSQLRPVPATDGEAR</sequence>
<dbReference type="InterPro" id="IPR007627">
    <property type="entry name" value="RNA_pol_sigma70_r2"/>
</dbReference>
<keyword evidence="9" id="KW-1185">Reference proteome</keyword>
<keyword evidence="5" id="KW-0804">Transcription</keyword>
<feature type="domain" description="RNA polymerase sigma-70 region 2" evidence="6">
    <location>
        <begin position="18"/>
        <end position="79"/>
    </location>
</feature>
<dbReference type="InterPro" id="IPR013324">
    <property type="entry name" value="RNA_pol_sigma_r3/r4-like"/>
</dbReference>
<keyword evidence="4" id="KW-0238">DNA-binding</keyword>
<evidence type="ECO:0000256" key="2">
    <source>
        <dbReference type="ARBA" id="ARBA00023015"/>
    </source>
</evidence>
<dbReference type="InterPro" id="IPR013325">
    <property type="entry name" value="RNA_pol_sigma_r2"/>
</dbReference>
<dbReference type="GO" id="GO:0016987">
    <property type="term" value="F:sigma factor activity"/>
    <property type="evidence" value="ECO:0007669"/>
    <property type="project" value="UniProtKB-KW"/>
</dbReference>
<dbReference type="KEGG" id="sgrg:L0C25_06805"/>
<dbReference type="Gene3D" id="1.10.10.10">
    <property type="entry name" value="Winged helix-like DNA-binding domain superfamily/Winged helix DNA-binding domain"/>
    <property type="match status" value="1"/>
</dbReference>
<dbReference type="RefSeq" id="WP_271635698.1">
    <property type="nucleotide sequence ID" value="NZ_CP094970.1"/>
</dbReference>
<feature type="domain" description="RNA polymerase sigma factor 70 region 4 type 2" evidence="7">
    <location>
        <begin position="104"/>
        <end position="156"/>
    </location>
</feature>
<dbReference type="SUPFAM" id="SSF88659">
    <property type="entry name" value="Sigma3 and sigma4 domains of RNA polymerase sigma factors"/>
    <property type="match status" value="1"/>
</dbReference>
<dbReference type="AlphaFoldDB" id="A0AA46YLL9"/>
<dbReference type="Pfam" id="PF08281">
    <property type="entry name" value="Sigma70_r4_2"/>
    <property type="match status" value="1"/>
</dbReference>
<evidence type="ECO:0000256" key="3">
    <source>
        <dbReference type="ARBA" id="ARBA00023082"/>
    </source>
</evidence>
<evidence type="ECO:0000313" key="9">
    <source>
        <dbReference type="Proteomes" id="UP001164390"/>
    </source>
</evidence>
<dbReference type="NCBIfam" id="TIGR02937">
    <property type="entry name" value="sigma70-ECF"/>
    <property type="match status" value="1"/>
</dbReference>
<keyword evidence="2" id="KW-0805">Transcription regulation</keyword>
<dbReference type="InterPro" id="IPR014284">
    <property type="entry name" value="RNA_pol_sigma-70_dom"/>
</dbReference>
<evidence type="ECO:0000256" key="5">
    <source>
        <dbReference type="ARBA" id="ARBA00023163"/>
    </source>
</evidence>
<evidence type="ECO:0000259" key="6">
    <source>
        <dbReference type="Pfam" id="PF04542"/>
    </source>
</evidence>
<dbReference type="InterPro" id="IPR039425">
    <property type="entry name" value="RNA_pol_sigma-70-like"/>
</dbReference>
<name>A0AA46YLL9_9ACTN</name>
<dbReference type="PANTHER" id="PTHR43133">
    <property type="entry name" value="RNA POLYMERASE ECF-TYPE SIGMA FACTO"/>
    <property type="match status" value="1"/>
</dbReference>
<dbReference type="CDD" id="cd06171">
    <property type="entry name" value="Sigma70_r4"/>
    <property type="match status" value="1"/>
</dbReference>
<gene>
    <name evidence="8" type="ORF">L0C25_06805</name>
</gene>
<dbReference type="GO" id="GO:0003677">
    <property type="term" value="F:DNA binding"/>
    <property type="evidence" value="ECO:0007669"/>
    <property type="project" value="UniProtKB-KW"/>
</dbReference>
<evidence type="ECO:0000313" key="8">
    <source>
        <dbReference type="EMBL" id="UYM06777.1"/>
    </source>
</evidence>
<dbReference type="GO" id="GO:0006352">
    <property type="term" value="P:DNA-templated transcription initiation"/>
    <property type="evidence" value="ECO:0007669"/>
    <property type="project" value="InterPro"/>
</dbReference>
<keyword evidence="3" id="KW-0731">Sigma factor</keyword>
<dbReference type="PANTHER" id="PTHR43133:SF50">
    <property type="entry name" value="ECF RNA POLYMERASE SIGMA FACTOR SIGM"/>
    <property type="match status" value="1"/>
</dbReference>
<reference evidence="8" key="1">
    <citation type="submission" date="2022-01" db="EMBL/GenBank/DDBJ databases">
        <title>Nocardioidaceae gen. sp. A5X3R13.</title>
        <authorList>
            <person name="Lopez Marin M.A."/>
            <person name="Uhlik O."/>
        </authorList>
    </citation>
    <scope>NUCLEOTIDE SEQUENCE</scope>
    <source>
        <strain evidence="8">A5X3R13</strain>
    </source>
</reference>
<dbReference type="Pfam" id="PF04542">
    <property type="entry name" value="Sigma70_r2"/>
    <property type="match status" value="1"/>
</dbReference>
<dbReference type="InterPro" id="IPR014325">
    <property type="entry name" value="RNA_pol_sigma-E_actinobac"/>
</dbReference>
<evidence type="ECO:0000259" key="7">
    <source>
        <dbReference type="Pfam" id="PF08281"/>
    </source>
</evidence>
<dbReference type="Proteomes" id="UP001164390">
    <property type="component" value="Chromosome"/>
</dbReference>
<organism evidence="8 9">
    <name type="scientific">Solicola gregarius</name>
    <dbReference type="NCBI Taxonomy" id="2908642"/>
    <lineage>
        <taxon>Bacteria</taxon>
        <taxon>Bacillati</taxon>
        <taxon>Actinomycetota</taxon>
        <taxon>Actinomycetes</taxon>
        <taxon>Propionibacteriales</taxon>
        <taxon>Nocardioidaceae</taxon>
        <taxon>Solicola</taxon>
    </lineage>
</organism>
<dbReference type="EMBL" id="CP094970">
    <property type="protein sequence ID" value="UYM06777.1"/>
    <property type="molecule type" value="Genomic_DNA"/>
</dbReference>
<accession>A0AA46YLL9</accession>
<protein>
    <submittedName>
        <fullName evidence="8">SigE family RNA polymerase sigma factor</fullName>
    </submittedName>
</protein>
<dbReference type="Gene3D" id="1.10.1740.10">
    <property type="match status" value="1"/>
</dbReference>
<evidence type="ECO:0000256" key="1">
    <source>
        <dbReference type="ARBA" id="ARBA00010641"/>
    </source>
</evidence>
<dbReference type="NCBIfam" id="TIGR02983">
    <property type="entry name" value="SigE-fam_strep"/>
    <property type="match status" value="1"/>
</dbReference>
<dbReference type="InterPro" id="IPR036388">
    <property type="entry name" value="WH-like_DNA-bd_sf"/>
</dbReference>
<proteinExistence type="inferred from homology"/>